<gene>
    <name evidence="2" type="ORF">QYM36_018505</name>
</gene>
<feature type="region of interest" description="Disordered" evidence="1">
    <location>
        <begin position="33"/>
        <end position="131"/>
    </location>
</feature>
<keyword evidence="3" id="KW-1185">Reference proteome</keyword>
<name>A0AA88HCS2_ARTSF</name>
<sequence>FPVAIPQGRPQFPRYAIQSQPFVQLRFSQSNNPAQYFTPFPHRNGQVPLQVPPTTQQPLPQKRKRKPLPIVDPNTNEEVSISPDTVNRSRSESTSEFPAAIPQSRPQFPRYANQSQPFVQPRFSQSNNPAQ</sequence>
<comment type="caution">
    <text evidence="2">The sequence shown here is derived from an EMBL/GenBank/DDBJ whole genome shotgun (WGS) entry which is preliminary data.</text>
</comment>
<organism evidence="2 3">
    <name type="scientific">Artemia franciscana</name>
    <name type="common">Brine shrimp</name>
    <name type="synonym">Artemia sanfranciscana</name>
    <dbReference type="NCBI Taxonomy" id="6661"/>
    <lineage>
        <taxon>Eukaryota</taxon>
        <taxon>Metazoa</taxon>
        <taxon>Ecdysozoa</taxon>
        <taxon>Arthropoda</taxon>
        <taxon>Crustacea</taxon>
        <taxon>Branchiopoda</taxon>
        <taxon>Anostraca</taxon>
        <taxon>Artemiidae</taxon>
        <taxon>Artemia</taxon>
    </lineage>
</organism>
<feature type="compositionally biased region" description="Polar residues" evidence="1">
    <location>
        <begin position="112"/>
        <end position="131"/>
    </location>
</feature>
<reference evidence="2" key="1">
    <citation type="submission" date="2023-07" db="EMBL/GenBank/DDBJ databases">
        <title>Chromosome-level genome assembly of Artemia franciscana.</title>
        <authorList>
            <person name="Jo E."/>
        </authorList>
    </citation>
    <scope>NUCLEOTIDE SEQUENCE</scope>
    <source>
        <tissue evidence="2">Whole body</tissue>
    </source>
</reference>
<accession>A0AA88HCS2</accession>
<dbReference type="Proteomes" id="UP001187531">
    <property type="component" value="Unassembled WGS sequence"/>
</dbReference>
<feature type="compositionally biased region" description="Low complexity" evidence="1">
    <location>
        <begin position="46"/>
        <end position="60"/>
    </location>
</feature>
<evidence type="ECO:0000313" key="2">
    <source>
        <dbReference type="EMBL" id="KAK2702922.1"/>
    </source>
</evidence>
<feature type="compositionally biased region" description="Polar residues" evidence="1">
    <location>
        <begin position="73"/>
        <end position="86"/>
    </location>
</feature>
<evidence type="ECO:0000313" key="3">
    <source>
        <dbReference type="Proteomes" id="UP001187531"/>
    </source>
</evidence>
<protein>
    <submittedName>
        <fullName evidence="2">Uncharacterized protein</fullName>
    </submittedName>
</protein>
<proteinExistence type="predicted"/>
<dbReference type="EMBL" id="JAVRJZ010000134">
    <property type="protein sequence ID" value="KAK2702922.1"/>
    <property type="molecule type" value="Genomic_DNA"/>
</dbReference>
<evidence type="ECO:0000256" key="1">
    <source>
        <dbReference type="SAM" id="MobiDB-lite"/>
    </source>
</evidence>
<dbReference type="AlphaFoldDB" id="A0AA88HCS2"/>
<feature type="non-terminal residue" evidence="2">
    <location>
        <position position="131"/>
    </location>
</feature>
<feature type="non-terminal residue" evidence="2">
    <location>
        <position position="1"/>
    </location>
</feature>